<dbReference type="AlphaFoldDB" id="A0A179SB23"/>
<dbReference type="GO" id="GO:0043709">
    <property type="term" value="P:cell adhesion involved in single-species biofilm formation"/>
    <property type="evidence" value="ECO:0007669"/>
    <property type="project" value="TreeGrafter"/>
</dbReference>
<evidence type="ECO:0000313" key="5">
    <source>
        <dbReference type="Proteomes" id="UP000078316"/>
    </source>
</evidence>
<proteinExistence type="predicted"/>
<comment type="caution">
    <text evidence="4">The sequence shown here is derived from an EMBL/GenBank/DDBJ whole genome shotgun (WGS) entry which is preliminary data.</text>
</comment>
<dbReference type="InterPro" id="IPR043128">
    <property type="entry name" value="Rev_trsase/Diguanyl_cyclase"/>
</dbReference>
<dbReference type="InterPro" id="IPR029787">
    <property type="entry name" value="Nucleotide_cyclase"/>
</dbReference>
<evidence type="ECO:0000313" key="4">
    <source>
        <dbReference type="EMBL" id="OAS24086.1"/>
    </source>
</evidence>
<dbReference type="SUPFAM" id="SSF55073">
    <property type="entry name" value="Nucleotide cyclase"/>
    <property type="match status" value="1"/>
</dbReference>
<dbReference type="InterPro" id="IPR050469">
    <property type="entry name" value="Diguanylate_Cyclase"/>
</dbReference>
<dbReference type="PANTHER" id="PTHR45138">
    <property type="entry name" value="REGULATORY COMPONENTS OF SENSORY TRANSDUCTION SYSTEM"/>
    <property type="match status" value="1"/>
</dbReference>
<dbReference type="CDD" id="cd01949">
    <property type="entry name" value="GGDEF"/>
    <property type="match status" value="1"/>
</dbReference>
<name>A0A179SB23_9HYPH</name>
<dbReference type="OrthoDB" id="9812260at2"/>
<dbReference type="GO" id="GO:0052621">
    <property type="term" value="F:diguanylate cyclase activity"/>
    <property type="evidence" value="ECO:0007669"/>
    <property type="project" value="UniProtKB-EC"/>
</dbReference>
<dbReference type="SMART" id="SM00267">
    <property type="entry name" value="GGDEF"/>
    <property type="match status" value="1"/>
</dbReference>
<dbReference type="Proteomes" id="UP000078316">
    <property type="component" value="Unassembled WGS sequence"/>
</dbReference>
<sequence>MLTGLPNRRHFEDAFERRWAEARRSRHPVSLLIVDADHFKGFNDRYGHAVGDRVLKALARALSASACRPGDLVARFGGEEFAIVLPDTDADGAACVARRVHRSVAVVAVEADGRDVGPVTVSIGLAASTVYGTGAPTDLFRLADAALYDAKLSGRNRTCAAPPDPAGPRHERPAMPALIAS</sequence>
<dbReference type="EMBL" id="LWHQ01000027">
    <property type="protein sequence ID" value="OAS24086.1"/>
    <property type="molecule type" value="Genomic_DNA"/>
</dbReference>
<dbReference type="GO" id="GO:0005886">
    <property type="term" value="C:plasma membrane"/>
    <property type="evidence" value="ECO:0007669"/>
    <property type="project" value="TreeGrafter"/>
</dbReference>
<dbReference type="Gene3D" id="3.30.70.270">
    <property type="match status" value="1"/>
</dbReference>
<feature type="region of interest" description="Disordered" evidence="2">
    <location>
        <begin position="157"/>
        <end position="181"/>
    </location>
</feature>
<reference evidence="4 5" key="1">
    <citation type="submission" date="2016-04" db="EMBL/GenBank/DDBJ databases">
        <authorList>
            <person name="Evans L.H."/>
            <person name="Alamgir A."/>
            <person name="Owens N."/>
            <person name="Weber N.D."/>
            <person name="Virtaneva K."/>
            <person name="Barbian K."/>
            <person name="Babar A."/>
            <person name="Rosenke K."/>
        </authorList>
    </citation>
    <scope>NUCLEOTIDE SEQUENCE [LARGE SCALE GENOMIC DNA]</scope>
    <source>
        <strain evidence="4 5">PMB02</strain>
    </source>
</reference>
<dbReference type="FunFam" id="3.30.70.270:FF:000001">
    <property type="entry name" value="Diguanylate cyclase domain protein"/>
    <property type="match status" value="1"/>
</dbReference>
<dbReference type="GO" id="GO:1902201">
    <property type="term" value="P:negative regulation of bacterial-type flagellum-dependent cell motility"/>
    <property type="evidence" value="ECO:0007669"/>
    <property type="project" value="TreeGrafter"/>
</dbReference>
<evidence type="ECO:0000256" key="2">
    <source>
        <dbReference type="SAM" id="MobiDB-lite"/>
    </source>
</evidence>
<dbReference type="InterPro" id="IPR000160">
    <property type="entry name" value="GGDEF_dom"/>
</dbReference>
<accession>A0A179SB23</accession>
<dbReference type="RefSeq" id="WP_053082284.1">
    <property type="nucleotide sequence ID" value="NZ_LWHQ01000027.1"/>
</dbReference>
<evidence type="ECO:0000259" key="3">
    <source>
        <dbReference type="PROSITE" id="PS50887"/>
    </source>
</evidence>
<protein>
    <recommendedName>
        <fullName evidence="1">diguanylate cyclase</fullName>
        <ecNumber evidence="1">2.7.7.65</ecNumber>
    </recommendedName>
</protein>
<dbReference type="STRING" id="427683.A5481_15070"/>
<organism evidence="4 5">
    <name type="scientific">Methylobacterium platani</name>
    <dbReference type="NCBI Taxonomy" id="427683"/>
    <lineage>
        <taxon>Bacteria</taxon>
        <taxon>Pseudomonadati</taxon>
        <taxon>Pseudomonadota</taxon>
        <taxon>Alphaproteobacteria</taxon>
        <taxon>Hyphomicrobiales</taxon>
        <taxon>Methylobacteriaceae</taxon>
        <taxon>Methylobacterium</taxon>
    </lineage>
</organism>
<evidence type="ECO:0000256" key="1">
    <source>
        <dbReference type="ARBA" id="ARBA00012528"/>
    </source>
</evidence>
<dbReference type="NCBIfam" id="TIGR00254">
    <property type="entry name" value="GGDEF"/>
    <property type="match status" value="1"/>
</dbReference>
<dbReference type="PROSITE" id="PS50887">
    <property type="entry name" value="GGDEF"/>
    <property type="match status" value="1"/>
</dbReference>
<feature type="domain" description="GGDEF" evidence="3">
    <location>
        <begin position="27"/>
        <end position="163"/>
    </location>
</feature>
<dbReference type="Pfam" id="PF00990">
    <property type="entry name" value="GGDEF"/>
    <property type="match status" value="1"/>
</dbReference>
<dbReference type="EC" id="2.7.7.65" evidence="1"/>
<gene>
    <name evidence="4" type="ORF">A5481_15070</name>
</gene>
<dbReference type="PANTHER" id="PTHR45138:SF24">
    <property type="entry name" value="DIGUANYLATE CYCLASE DGCC-RELATED"/>
    <property type="match status" value="1"/>
</dbReference>